<comment type="similarity">
    <text evidence="2 9">Belongs to the ADP/ATP translocase tlc family.</text>
</comment>
<dbReference type="EMBL" id="HBFN01031000">
    <property type="protein sequence ID" value="CAD8804288.1"/>
    <property type="molecule type" value="Transcribed_RNA"/>
</dbReference>
<feature type="transmembrane region" description="Helical" evidence="9">
    <location>
        <begin position="203"/>
        <end position="236"/>
    </location>
</feature>
<evidence type="ECO:0000256" key="3">
    <source>
        <dbReference type="ARBA" id="ARBA00022448"/>
    </source>
</evidence>
<feature type="transmembrane region" description="Helical" evidence="9">
    <location>
        <begin position="95"/>
        <end position="113"/>
    </location>
</feature>
<evidence type="ECO:0000256" key="10">
    <source>
        <dbReference type="SAM" id="MobiDB-lite"/>
    </source>
</evidence>
<organism evidence="13">
    <name type="scientific">Hemiselmis tepida</name>
    <dbReference type="NCBI Taxonomy" id="464990"/>
    <lineage>
        <taxon>Eukaryota</taxon>
        <taxon>Cryptophyceae</taxon>
        <taxon>Cryptomonadales</taxon>
        <taxon>Hemiselmidaceae</taxon>
        <taxon>Hemiselmis</taxon>
    </lineage>
</organism>
<evidence type="ECO:0000313" key="12">
    <source>
        <dbReference type="EMBL" id="CAD8804288.1"/>
    </source>
</evidence>
<keyword evidence="11" id="KW-0732">Signal</keyword>
<feature type="transmembrane region" description="Helical" evidence="9">
    <location>
        <begin position="391"/>
        <end position="410"/>
    </location>
</feature>
<keyword evidence="7 9" id="KW-1133">Transmembrane helix</keyword>
<evidence type="ECO:0000256" key="6">
    <source>
        <dbReference type="ARBA" id="ARBA00022840"/>
    </source>
</evidence>
<sequence>MTHKTILAVGLVLLATQASALVSKPHLGPAPSSAPRLSAPQASEGLLSQPKRVEGDVQATEGLRLKGGATESAAPARTRLAKLKDALFPIEGWEMAKFFSMSMMMFMIIYIYTTVRDTKDTLVVSTCGAESITFLKVYGVLPAATMFMVYYSWLSSVFSKKWLFYVTAVPFMAFYGLFAWVLYPNRALIHPTLPKDLDERWQYVLLLLSNWSYSLFYIVSELWGSVGVSVLFWQLANEITPVWQAKRFYPLFGQLANIAPICAGQTVAYFAKMSAEGDDAFAKSLQYTTVLILSAGALLMGLYHQVGVLDERDVKEGRKGDDHVPINKKKKAKMSMAESFKFLVQQRYLGYLCILVISYGLSINLTEVIWKRMVKQAYTNKKDYQIFMGNYSSLVGAATFVIIFFGSNIVKHLGWTIGALTTPVLMGGLAAPFFSFVIMNDVKSDKTVLSKAVFVGMWQNILSKAIKYALFDPTKEMAYIPLDHDTKVKGKAAIDVLAARIGKSGGALVQQFIVMYFGNIIDGAGCVATVFFGTIAAWIWGVLGLAKMFEEKVAAGKKASEKAATEKAAKDKAKAKAK</sequence>
<feature type="chain" id="PRO_5035584886" description="ADP,ATP carrier protein" evidence="11">
    <location>
        <begin position="21"/>
        <end position="578"/>
    </location>
</feature>
<dbReference type="GO" id="GO:0005524">
    <property type="term" value="F:ATP binding"/>
    <property type="evidence" value="ECO:0007669"/>
    <property type="project" value="UniProtKB-KW"/>
</dbReference>
<name>A0A6T6X1H5_9CRYP</name>
<dbReference type="PANTHER" id="PTHR31187">
    <property type="match status" value="1"/>
</dbReference>
<dbReference type="GO" id="GO:0005471">
    <property type="term" value="F:ATP:ADP antiporter activity"/>
    <property type="evidence" value="ECO:0007669"/>
    <property type="project" value="InterPro"/>
</dbReference>
<evidence type="ECO:0000256" key="11">
    <source>
        <dbReference type="SAM" id="SignalP"/>
    </source>
</evidence>
<feature type="region of interest" description="Disordered" evidence="10">
    <location>
        <begin position="559"/>
        <end position="578"/>
    </location>
</feature>
<keyword evidence="3 9" id="KW-0813">Transport</keyword>
<reference evidence="13" key="1">
    <citation type="submission" date="2021-01" db="EMBL/GenBank/DDBJ databases">
        <authorList>
            <person name="Corre E."/>
            <person name="Pelletier E."/>
            <person name="Niang G."/>
            <person name="Scheremetjew M."/>
            <person name="Finn R."/>
            <person name="Kale V."/>
            <person name="Holt S."/>
            <person name="Cochrane G."/>
            <person name="Meng A."/>
            <person name="Brown T."/>
            <person name="Cohen L."/>
        </authorList>
    </citation>
    <scope>NUCLEOTIDE SEQUENCE</scope>
    <source>
        <strain evidence="13">CCMP443</strain>
    </source>
</reference>
<dbReference type="Pfam" id="PF03219">
    <property type="entry name" value="TLC"/>
    <property type="match status" value="1"/>
</dbReference>
<dbReference type="PANTHER" id="PTHR31187:SF1">
    <property type="entry name" value="ADP,ATP CARRIER PROTEIN 1"/>
    <property type="match status" value="1"/>
</dbReference>
<proteinExistence type="inferred from homology"/>
<feature type="transmembrane region" description="Helical" evidence="9">
    <location>
        <begin position="348"/>
        <end position="370"/>
    </location>
</feature>
<dbReference type="EMBL" id="HBFN01031001">
    <property type="protein sequence ID" value="CAD8804289.1"/>
    <property type="molecule type" value="Transcribed_RNA"/>
</dbReference>
<gene>
    <name evidence="12" type="ORF">HTEP1355_LOCUS17966</name>
    <name evidence="13" type="ORF">HTEP1355_LOCUS17967</name>
</gene>
<keyword evidence="6 9" id="KW-0067">ATP-binding</keyword>
<evidence type="ECO:0000256" key="8">
    <source>
        <dbReference type="ARBA" id="ARBA00023136"/>
    </source>
</evidence>
<dbReference type="InterPro" id="IPR004667">
    <property type="entry name" value="ADP_ATP_car_bac_type"/>
</dbReference>
<dbReference type="NCBIfam" id="TIGR00769">
    <property type="entry name" value="AAA"/>
    <property type="match status" value="1"/>
</dbReference>
<feature type="transmembrane region" description="Helical" evidence="9">
    <location>
        <begin position="416"/>
        <end position="439"/>
    </location>
</feature>
<keyword evidence="5 9" id="KW-0547">Nucleotide-binding</keyword>
<evidence type="ECO:0000256" key="5">
    <source>
        <dbReference type="ARBA" id="ARBA00022741"/>
    </source>
</evidence>
<evidence type="ECO:0000256" key="9">
    <source>
        <dbReference type="RuleBase" id="RU363121"/>
    </source>
</evidence>
<comment type="subcellular location">
    <subcellularLocation>
        <location evidence="1 9">Membrane</location>
        <topology evidence="1 9">Multi-pass membrane protein</topology>
    </subcellularLocation>
</comment>
<feature type="transmembrane region" description="Helical" evidence="9">
    <location>
        <begin position="284"/>
        <end position="303"/>
    </location>
</feature>
<evidence type="ECO:0000256" key="4">
    <source>
        <dbReference type="ARBA" id="ARBA00022692"/>
    </source>
</evidence>
<evidence type="ECO:0000313" key="13">
    <source>
        <dbReference type="EMBL" id="CAD8804289.1"/>
    </source>
</evidence>
<dbReference type="Gene3D" id="1.20.1250.20">
    <property type="entry name" value="MFS general substrate transporter like domains"/>
    <property type="match status" value="1"/>
</dbReference>
<feature type="transmembrane region" description="Helical" evidence="9">
    <location>
        <begin position="513"/>
        <end position="540"/>
    </location>
</feature>
<evidence type="ECO:0000256" key="2">
    <source>
        <dbReference type="ARBA" id="ARBA00007127"/>
    </source>
</evidence>
<protein>
    <recommendedName>
        <fullName evidence="9">ADP,ATP carrier protein</fullName>
    </recommendedName>
</protein>
<feature type="compositionally biased region" description="Low complexity" evidence="10">
    <location>
        <begin position="29"/>
        <end position="43"/>
    </location>
</feature>
<keyword evidence="4 9" id="KW-0812">Transmembrane</keyword>
<accession>A0A6T6X1H5</accession>
<feature type="signal peptide" evidence="11">
    <location>
        <begin position="1"/>
        <end position="20"/>
    </location>
</feature>
<evidence type="ECO:0000256" key="7">
    <source>
        <dbReference type="ARBA" id="ARBA00022989"/>
    </source>
</evidence>
<keyword evidence="8 9" id="KW-0472">Membrane</keyword>
<evidence type="ECO:0000256" key="1">
    <source>
        <dbReference type="ARBA" id="ARBA00004141"/>
    </source>
</evidence>
<dbReference type="AlphaFoldDB" id="A0A6T6X1H5"/>
<dbReference type="InterPro" id="IPR036259">
    <property type="entry name" value="MFS_trans_sf"/>
</dbReference>
<dbReference type="GO" id="GO:0016020">
    <property type="term" value="C:membrane"/>
    <property type="evidence" value="ECO:0007669"/>
    <property type="project" value="UniProtKB-SubCell"/>
</dbReference>
<feature type="transmembrane region" description="Helical" evidence="9">
    <location>
        <begin position="248"/>
        <end position="272"/>
    </location>
</feature>
<dbReference type="SUPFAM" id="SSF103473">
    <property type="entry name" value="MFS general substrate transporter"/>
    <property type="match status" value="1"/>
</dbReference>
<feature type="transmembrane region" description="Helical" evidence="9">
    <location>
        <begin position="162"/>
        <end position="183"/>
    </location>
</feature>
<feature type="transmembrane region" description="Helical" evidence="9">
    <location>
        <begin position="134"/>
        <end position="156"/>
    </location>
</feature>
<feature type="region of interest" description="Disordered" evidence="10">
    <location>
        <begin position="26"/>
        <end position="51"/>
    </location>
</feature>